<dbReference type="SUPFAM" id="SSF56300">
    <property type="entry name" value="Metallo-dependent phosphatases"/>
    <property type="match status" value="1"/>
</dbReference>
<feature type="compositionally biased region" description="Polar residues" evidence="2">
    <location>
        <begin position="599"/>
        <end position="609"/>
    </location>
</feature>
<name>A0ABR1RDC8_9PEZI</name>
<keyword evidence="5" id="KW-1185">Reference proteome</keyword>
<dbReference type="Proteomes" id="UP001396898">
    <property type="component" value="Unassembled WGS sequence"/>
</dbReference>
<proteinExistence type="predicted"/>
<reference evidence="4 5" key="1">
    <citation type="submission" date="2023-01" db="EMBL/GenBank/DDBJ databases">
        <title>Analysis of 21 Apiospora genomes using comparative genomics revels a genus with tremendous synthesis potential of carbohydrate active enzymes and secondary metabolites.</title>
        <authorList>
            <person name="Sorensen T."/>
        </authorList>
    </citation>
    <scope>NUCLEOTIDE SEQUENCE [LARGE SCALE GENOMIC DNA]</scope>
    <source>
        <strain evidence="4 5">CBS 20057</strain>
    </source>
</reference>
<sequence>MAPPYDSNKNGGYGLPQQQQPRQQPGEPNLQAVLEDIVAKAQITARRIRTFWNSPNGVRLRNVTMKIAKQIQLNLAARRLLSFPHLLVALWVILLMWGERWIFATKVRSCDWDHWEKWPKGATPHRLVFVADPQIIDPKSYPGRPWPANPLTMRITDNYMQRSYTQLQKVLQPDTVIFLGDLFDGGREWKTARGDFSDPEWATSHPAGERQYVKQWNKWYGQDYWLREYGRFGDIFYNSWPAGGIEPGPWQRGRKVISSLPGNHDLGFGAEVKVPVRDRFGAFFGEPNRVDVVGNHTFVSVDTVSLSADTSSMKDKVDLSPIHGPVNEFLDGVKAAKRRAAAKELRFWRGEVEEVPFAHKVEELKDADVKNLPTLDHGEDGPDFPTILLTHVPLYRDPGTPCGPMREHWPPQKPPKGQTTPVVPDHRNAISVSHGYQYQNVLNEEDSVKLVKSVGNVVQVFSGDDHDYCELVHSEQKDNVREITVKSISMAMGVPTPAFQMLSLWNPIDEKGRPLPGAGKATLQTHMCLLPKQISTYTTYSALGILTIVILVVRAALVPILGLQQFALSPAQHANGAVLPLFKDKVEADQERGLDHHSPQSSGTPTSKHLSARTRGRIPSISSPNGIARSNSRSKAAQWPRIEIRRDPSNDGKTGGPGGGYWRAAPRQRWQSTIQSRASLVWREAWTTCWRVIWMAVGFYAYLMYKG</sequence>
<evidence type="ECO:0000313" key="4">
    <source>
        <dbReference type="EMBL" id="KAK8008500.1"/>
    </source>
</evidence>
<dbReference type="EMBL" id="JAQQWI010000016">
    <property type="protein sequence ID" value="KAK8008500.1"/>
    <property type="molecule type" value="Genomic_DNA"/>
</dbReference>
<organism evidence="4 5">
    <name type="scientific">Apiospora marii</name>
    <dbReference type="NCBI Taxonomy" id="335849"/>
    <lineage>
        <taxon>Eukaryota</taxon>
        <taxon>Fungi</taxon>
        <taxon>Dikarya</taxon>
        <taxon>Ascomycota</taxon>
        <taxon>Pezizomycotina</taxon>
        <taxon>Sordariomycetes</taxon>
        <taxon>Xylariomycetidae</taxon>
        <taxon>Amphisphaeriales</taxon>
        <taxon>Apiosporaceae</taxon>
        <taxon>Apiospora</taxon>
    </lineage>
</organism>
<keyword evidence="1 3" id="KW-0472">Membrane</keyword>
<evidence type="ECO:0000313" key="5">
    <source>
        <dbReference type="Proteomes" id="UP001396898"/>
    </source>
</evidence>
<feature type="compositionally biased region" description="Polar residues" evidence="2">
    <location>
        <begin position="620"/>
        <end position="635"/>
    </location>
</feature>
<evidence type="ECO:0008006" key="6">
    <source>
        <dbReference type="Google" id="ProtNLM"/>
    </source>
</evidence>
<comment type="caution">
    <text evidence="4">The sequence shown here is derived from an EMBL/GenBank/DDBJ whole genome shotgun (WGS) entry which is preliminary data.</text>
</comment>
<protein>
    <recommendedName>
        <fullName evidence="6">Calcineurin-like phosphoesterase domain-containing protein</fullName>
    </recommendedName>
</protein>
<feature type="transmembrane region" description="Helical" evidence="3">
    <location>
        <begin position="540"/>
        <end position="563"/>
    </location>
</feature>
<dbReference type="InterPro" id="IPR029052">
    <property type="entry name" value="Metallo-depent_PP-like"/>
</dbReference>
<dbReference type="InterPro" id="IPR033308">
    <property type="entry name" value="PGAP5/Cdc1/Ted1"/>
</dbReference>
<keyword evidence="3" id="KW-0812">Transmembrane</keyword>
<evidence type="ECO:0000256" key="3">
    <source>
        <dbReference type="SAM" id="Phobius"/>
    </source>
</evidence>
<dbReference type="PANTHER" id="PTHR13315">
    <property type="entry name" value="METALLO PHOSPHOESTERASE RELATED"/>
    <property type="match status" value="1"/>
</dbReference>
<feature type="region of interest" description="Disordered" evidence="2">
    <location>
        <begin position="589"/>
        <end position="664"/>
    </location>
</feature>
<feature type="compositionally biased region" description="Low complexity" evidence="2">
    <location>
        <begin position="15"/>
        <end position="26"/>
    </location>
</feature>
<dbReference type="PANTHER" id="PTHR13315:SF4">
    <property type="entry name" value="METALLOPHOSPHOESTERASE, ISOFORM E"/>
    <property type="match status" value="1"/>
</dbReference>
<feature type="transmembrane region" description="Helical" evidence="3">
    <location>
        <begin position="80"/>
        <end position="98"/>
    </location>
</feature>
<keyword evidence="3" id="KW-1133">Transmembrane helix</keyword>
<evidence type="ECO:0000256" key="2">
    <source>
        <dbReference type="SAM" id="MobiDB-lite"/>
    </source>
</evidence>
<gene>
    <name evidence="4" type="ORF">PG991_011051</name>
</gene>
<accession>A0ABR1RDC8</accession>
<feature type="region of interest" description="Disordered" evidence="2">
    <location>
        <begin position="1"/>
        <end position="26"/>
    </location>
</feature>
<evidence type="ECO:0000256" key="1">
    <source>
        <dbReference type="ARBA" id="ARBA00023136"/>
    </source>
</evidence>
<feature type="compositionally biased region" description="Basic and acidic residues" evidence="2">
    <location>
        <begin position="589"/>
        <end position="598"/>
    </location>
</feature>